<evidence type="ECO:0000313" key="1">
    <source>
        <dbReference type="EMBL" id="TMS39879.1"/>
    </source>
</evidence>
<proteinExistence type="predicted"/>
<keyword evidence="2" id="KW-1185">Reference proteome</keyword>
<gene>
    <name evidence="1" type="ORF">L596_006339</name>
</gene>
<name>A0A4U8V3U2_STECR</name>
<reference evidence="1 2" key="1">
    <citation type="journal article" date="2015" name="Genome Biol.">
        <title>Comparative genomics of Steinernema reveals deeply conserved gene regulatory networks.</title>
        <authorList>
            <person name="Dillman A.R."/>
            <person name="Macchietto M."/>
            <person name="Porter C.F."/>
            <person name="Rogers A."/>
            <person name="Williams B."/>
            <person name="Antoshechkin I."/>
            <person name="Lee M.M."/>
            <person name="Goodwin Z."/>
            <person name="Lu X."/>
            <person name="Lewis E.E."/>
            <person name="Goodrich-Blair H."/>
            <person name="Stock S.P."/>
            <person name="Adams B.J."/>
            <person name="Sternberg P.W."/>
            <person name="Mortazavi A."/>
        </authorList>
    </citation>
    <scope>NUCLEOTIDE SEQUENCE [LARGE SCALE GENOMIC DNA]</scope>
    <source>
        <strain evidence="1 2">ALL</strain>
    </source>
</reference>
<sequence length="66" mass="7299">MIYCGHILSSKSCNEEKAPDKLSGMSDFGCPNVIQMCSPSTLNISVLVLLQQNNKKRDKREIPLCA</sequence>
<dbReference type="Proteomes" id="UP000298663">
    <property type="component" value="Chromosome X"/>
</dbReference>
<dbReference type="AlphaFoldDB" id="A0A4U8V3U2"/>
<accession>A0A4U8V3U2</accession>
<evidence type="ECO:0000313" key="2">
    <source>
        <dbReference type="Proteomes" id="UP000298663"/>
    </source>
</evidence>
<dbReference type="EMBL" id="CM016762">
    <property type="protein sequence ID" value="TMS39879.1"/>
    <property type="molecule type" value="Genomic_DNA"/>
</dbReference>
<protein>
    <submittedName>
        <fullName evidence="1">Uncharacterized protein</fullName>
    </submittedName>
</protein>
<reference evidence="1 2" key="2">
    <citation type="journal article" date="2019" name="G3 (Bethesda)">
        <title>Hybrid Assembly of the Genome of the Entomopathogenic Nematode Steinernema carpocapsae Identifies the X-Chromosome.</title>
        <authorList>
            <person name="Serra L."/>
            <person name="Macchietto M."/>
            <person name="Macias-Munoz A."/>
            <person name="McGill C.J."/>
            <person name="Rodriguez I.M."/>
            <person name="Rodriguez B."/>
            <person name="Murad R."/>
            <person name="Mortazavi A."/>
        </authorList>
    </citation>
    <scope>NUCLEOTIDE SEQUENCE [LARGE SCALE GENOMIC DNA]</scope>
    <source>
        <strain evidence="1 2">ALL</strain>
    </source>
</reference>
<organism evidence="1 2">
    <name type="scientific">Steinernema carpocapsae</name>
    <name type="common">Entomopathogenic nematode</name>
    <dbReference type="NCBI Taxonomy" id="34508"/>
    <lineage>
        <taxon>Eukaryota</taxon>
        <taxon>Metazoa</taxon>
        <taxon>Ecdysozoa</taxon>
        <taxon>Nematoda</taxon>
        <taxon>Chromadorea</taxon>
        <taxon>Rhabditida</taxon>
        <taxon>Tylenchina</taxon>
        <taxon>Panagrolaimomorpha</taxon>
        <taxon>Strongyloidoidea</taxon>
        <taxon>Steinernematidae</taxon>
        <taxon>Steinernema</taxon>
    </lineage>
</organism>